<name>A0AAV8Q9W7_ENSVE</name>
<feature type="compositionally biased region" description="Low complexity" evidence="8">
    <location>
        <begin position="164"/>
        <end position="178"/>
    </location>
</feature>
<dbReference type="NCBIfam" id="TIGR01623">
    <property type="entry name" value="put_zinc_LRP1"/>
    <property type="match status" value="1"/>
</dbReference>
<evidence type="ECO:0000256" key="1">
    <source>
        <dbReference type="ARBA" id="ARBA00004123"/>
    </source>
</evidence>
<dbReference type="InterPro" id="IPR006511">
    <property type="entry name" value="SHI_C"/>
</dbReference>
<dbReference type="GO" id="GO:0003700">
    <property type="term" value="F:DNA-binding transcription factor activity"/>
    <property type="evidence" value="ECO:0007669"/>
    <property type="project" value="InterPro"/>
</dbReference>
<gene>
    <name evidence="9" type="ORF">OPV22_026324</name>
</gene>
<accession>A0AAV8Q9W7</accession>
<keyword evidence="5" id="KW-0238">DNA-binding</keyword>
<dbReference type="AlphaFoldDB" id="A0AAV8Q9W7"/>
<evidence type="ECO:0000256" key="7">
    <source>
        <dbReference type="ARBA" id="ARBA00023242"/>
    </source>
</evidence>
<evidence type="ECO:0000256" key="3">
    <source>
        <dbReference type="ARBA" id="ARBA00022723"/>
    </source>
</evidence>
<comment type="similarity">
    <text evidence="2">Belongs to the SHI protein family.</text>
</comment>
<evidence type="ECO:0000256" key="6">
    <source>
        <dbReference type="ARBA" id="ARBA00023159"/>
    </source>
</evidence>
<keyword evidence="3" id="KW-0479">Metal-binding</keyword>
<dbReference type="InterPro" id="IPR006510">
    <property type="entry name" value="Znf_LRP1"/>
</dbReference>
<dbReference type="PANTHER" id="PTHR31604">
    <property type="entry name" value="PROTEIN LATERAL ROOT PRIMORDIUM 1"/>
    <property type="match status" value="1"/>
</dbReference>
<dbReference type="GO" id="GO:0045893">
    <property type="term" value="P:positive regulation of DNA-templated transcription"/>
    <property type="evidence" value="ECO:0007669"/>
    <property type="project" value="TreeGrafter"/>
</dbReference>
<keyword evidence="10" id="KW-1185">Reference proteome</keyword>
<dbReference type="PANTHER" id="PTHR31604:SF30">
    <property type="entry name" value="PROTEIN LATERAL ROOT PRIMORDIUM 1"/>
    <property type="match status" value="1"/>
</dbReference>
<reference evidence="9 10" key="1">
    <citation type="submission" date="2022-12" db="EMBL/GenBank/DDBJ databases">
        <title>Chromosome-scale assembly of the Ensete ventricosum genome.</title>
        <authorList>
            <person name="Dussert Y."/>
            <person name="Stocks J."/>
            <person name="Wendawek A."/>
            <person name="Woldeyes F."/>
            <person name="Nichols R.A."/>
            <person name="Borrell J.S."/>
        </authorList>
    </citation>
    <scope>NUCLEOTIDE SEQUENCE [LARGE SCALE GENOMIC DNA]</scope>
    <source>
        <strain evidence="10">cv. Maze</strain>
        <tissue evidence="9">Seeds</tissue>
    </source>
</reference>
<dbReference type="EMBL" id="JAQQAF010000007">
    <property type="protein sequence ID" value="KAJ8471981.1"/>
    <property type="molecule type" value="Genomic_DNA"/>
</dbReference>
<evidence type="ECO:0000256" key="4">
    <source>
        <dbReference type="ARBA" id="ARBA00022833"/>
    </source>
</evidence>
<keyword evidence="6" id="KW-0010">Activator</keyword>
<evidence type="ECO:0000313" key="9">
    <source>
        <dbReference type="EMBL" id="KAJ8471981.1"/>
    </source>
</evidence>
<dbReference type="GO" id="GO:0003677">
    <property type="term" value="F:DNA binding"/>
    <property type="evidence" value="ECO:0007669"/>
    <property type="project" value="UniProtKB-KW"/>
</dbReference>
<feature type="region of interest" description="Disordered" evidence="8">
    <location>
        <begin position="163"/>
        <end position="220"/>
    </location>
</feature>
<evidence type="ECO:0000313" key="10">
    <source>
        <dbReference type="Proteomes" id="UP001222027"/>
    </source>
</evidence>
<evidence type="ECO:0000256" key="2">
    <source>
        <dbReference type="ARBA" id="ARBA00006911"/>
    </source>
</evidence>
<organism evidence="9 10">
    <name type="scientific">Ensete ventricosum</name>
    <name type="common">Abyssinian banana</name>
    <name type="synonym">Musa ensete</name>
    <dbReference type="NCBI Taxonomy" id="4639"/>
    <lineage>
        <taxon>Eukaryota</taxon>
        <taxon>Viridiplantae</taxon>
        <taxon>Streptophyta</taxon>
        <taxon>Embryophyta</taxon>
        <taxon>Tracheophyta</taxon>
        <taxon>Spermatophyta</taxon>
        <taxon>Magnoliopsida</taxon>
        <taxon>Liliopsida</taxon>
        <taxon>Zingiberales</taxon>
        <taxon>Musaceae</taxon>
        <taxon>Ensete</taxon>
    </lineage>
</organism>
<feature type="compositionally biased region" description="Polar residues" evidence="8">
    <location>
        <begin position="186"/>
        <end position="214"/>
    </location>
</feature>
<dbReference type="GO" id="GO:0005634">
    <property type="term" value="C:nucleus"/>
    <property type="evidence" value="ECO:0007669"/>
    <property type="project" value="UniProtKB-SubCell"/>
</dbReference>
<dbReference type="InterPro" id="IPR007818">
    <property type="entry name" value="SHI"/>
</dbReference>
<comment type="caution">
    <text evidence="9">The sequence shown here is derived from an EMBL/GenBank/DDBJ whole genome shotgun (WGS) entry which is preliminary data.</text>
</comment>
<dbReference type="Proteomes" id="UP001222027">
    <property type="component" value="Unassembled WGS sequence"/>
</dbReference>
<comment type="subcellular location">
    <subcellularLocation>
        <location evidence="1">Nucleus</location>
    </subcellularLocation>
</comment>
<protein>
    <recommendedName>
        <fullName evidence="11">Zn(2)-C6 fungal-type domain-containing protein</fullName>
    </recommendedName>
</protein>
<dbReference type="GO" id="GO:0046872">
    <property type="term" value="F:metal ion binding"/>
    <property type="evidence" value="ECO:0007669"/>
    <property type="project" value="UniProtKB-KW"/>
</dbReference>
<evidence type="ECO:0000256" key="8">
    <source>
        <dbReference type="SAM" id="MobiDB-lite"/>
    </source>
</evidence>
<evidence type="ECO:0000256" key="5">
    <source>
        <dbReference type="ARBA" id="ARBA00023125"/>
    </source>
</evidence>
<keyword evidence="7" id="KW-0539">Nucleus</keyword>
<keyword evidence="4" id="KW-0862">Zinc</keyword>
<proteinExistence type="inferred from homology"/>
<evidence type="ECO:0008006" key="11">
    <source>
        <dbReference type="Google" id="ProtNLM"/>
    </source>
</evidence>
<dbReference type="Pfam" id="PF05142">
    <property type="entry name" value="DUF702"/>
    <property type="match status" value="1"/>
</dbReference>
<dbReference type="NCBIfam" id="TIGR01624">
    <property type="entry name" value="LRP1_Cterm"/>
    <property type="match status" value="1"/>
</dbReference>
<sequence length="326" mass="34042">MGMVVLASAASFHQQHHHESLLASAAAEQHPIIPLLAAAPCLFEDDNPAARAKPGGIHLWQPVMPQPPHPLPPAHGSNPNPNVTLSNYLRKPVPMLDPTGILAGASAVAAGGGTATCQDCGNQAKKDCSHRRCRTCCKSRGFECSTHVKSTWVPAARRRERHLSASAAAAGSSASTSAPKKPRLVASQTGTASHTSTSNTTPPRSFDTTSSHQDASVKESLPAHVRAPAVFKCVRVTSIDDGEDEYAYHAMVKIGGRVFKGFLYDQGLDDGGSRADDAKDAIPNISELHLGNRNGGASSSSPMLPSDVFGGSGGLMGGTNYGNQMN</sequence>